<dbReference type="EMBL" id="JAHESE010000044">
    <property type="protein sequence ID" value="MBT1711920.1"/>
    <property type="molecule type" value="Genomic_DNA"/>
</dbReference>
<dbReference type="AlphaFoldDB" id="A0AAP2E2K2"/>
<proteinExistence type="predicted"/>
<evidence type="ECO:0000313" key="3">
    <source>
        <dbReference type="Proteomes" id="UP001319080"/>
    </source>
</evidence>
<dbReference type="RefSeq" id="WP_254087489.1">
    <property type="nucleotide sequence ID" value="NZ_JAHESE010000044.1"/>
</dbReference>
<evidence type="ECO:0008006" key="4">
    <source>
        <dbReference type="Google" id="ProtNLM"/>
    </source>
</evidence>
<feature type="transmembrane region" description="Helical" evidence="1">
    <location>
        <begin position="26"/>
        <end position="44"/>
    </location>
</feature>
<gene>
    <name evidence="2" type="ORF">KK062_27000</name>
</gene>
<evidence type="ECO:0000256" key="1">
    <source>
        <dbReference type="SAM" id="Phobius"/>
    </source>
</evidence>
<dbReference type="PANTHER" id="PTHR34262">
    <property type="entry name" value="TRANSMEMBRANE PROTEIN 220"/>
    <property type="match status" value="1"/>
</dbReference>
<accession>A0AAP2E2K2</accession>
<dbReference type="Pfam" id="PF15071">
    <property type="entry name" value="TMEM220"/>
    <property type="match status" value="1"/>
</dbReference>
<organism evidence="2 3">
    <name type="scientific">Dawidia cretensis</name>
    <dbReference type="NCBI Taxonomy" id="2782350"/>
    <lineage>
        <taxon>Bacteria</taxon>
        <taxon>Pseudomonadati</taxon>
        <taxon>Bacteroidota</taxon>
        <taxon>Cytophagia</taxon>
        <taxon>Cytophagales</taxon>
        <taxon>Chryseotaleaceae</taxon>
        <taxon>Dawidia</taxon>
    </lineage>
</organism>
<sequence length="123" mass="14364">MRILNFVLAVMFLIFAFLQVNDPDPVLWILVYGVMAVFCVMAMFSFYPRKALWVVLVAMLAYSIIYVPGVREWWDQPEHSALFDNVAKMEHLYIEEAREFLGLMICVIVVVFHLMVSRRRTAA</sequence>
<keyword evidence="1" id="KW-0812">Transmembrane</keyword>
<keyword evidence="1" id="KW-1133">Transmembrane helix</keyword>
<dbReference type="Proteomes" id="UP001319080">
    <property type="component" value="Unassembled WGS sequence"/>
</dbReference>
<name>A0AAP2E2K2_9BACT</name>
<dbReference type="InterPro" id="IPR029377">
    <property type="entry name" value="TMEM220"/>
</dbReference>
<dbReference type="PANTHER" id="PTHR34262:SF1">
    <property type="entry name" value="TRANSMEMBRANE PROTEIN 220"/>
    <property type="match status" value="1"/>
</dbReference>
<comment type="caution">
    <text evidence="2">The sequence shown here is derived from an EMBL/GenBank/DDBJ whole genome shotgun (WGS) entry which is preliminary data.</text>
</comment>
<evidence type="ECO:0000313" key="2">
    <source>
        <dbReference type="EMBL" id="MBT1711920.1"/>
    </source>
</evidence>
<feature type="transmembrane region" description="Helical" evidence="1">
    <location>
        <begin position="100"/>
        <end position="116"/>
    </location>
</feature>
<reference evidence="2 3" key="1">
    <citation type="submission" date="2021-05" db="EMBL/GenBank/DDBJ databases">
        <title>A Polyphasic approach of four new species of the genus Ohtaekwangia: Ohtaekwangia histidinii sp. nov., Ohtaekwangia cretensis sp. nov., Ohtaekwangia indiensis sp. nov., Ohtaekwangia reichenbachii sp. nov. from diverse environment.</title>
        <authorList>
            <person name="Octaviana S."/>
        </authorList>
    </citation>
    <scope>NUCLEOTIDE SEQUENCE [LARGE SCALE GENOMIC DNA]</scope>
    <source>
        <strain evidence="2 3">PWU5</strain>
    </source>
</reference>
<keyword evidence="3" id="KW-1185">Reference proteome</keyword>
<protein>
    <recommendedName>
        <fullName evidence="4">Transmembrane family 220, helix</fullName>
    </recommendedName>
</protein>
<keyword evidence="1" id="KW-0472">Membrane</keyword>
<feature type="transmembrane region" description="Helical" evidence="1">
    <location>
        <begin position="51"/>
        <end position="69"/>
    </location>
</feature>